<gene>
    <name evidence="2" type="ORF">B0H17DRAFT_1190600</name>
</gene>
<sequence>MEHVSGGGCALLHSLIKQPCLLDNNAYISSNNPHHENADLAQSFCRTVPTKSDSSCSHTEYEEYHDEEKGNSSSCEDGDDYGDDDEDAPAAAKERAEQGQAPFPGCKDSPRQQEGSSVL</sequence>
<evidence type="ECO:0000256" key="1">
    <source>
        <dbReference type="SAM" id="MobiDB-lite"/>
    </source>
</evidence>
<feature type="compositionally biased region" description="Polar residues" evidence="1">
    <location>
        <begin position="49"/>
        <end position="58"/>
    </location>
</feature>
<proteinExistence type="predicted"/>
<feature type="region of interest" description="Disordered" evidence="1">
    <location>
        <begin position="48"/>
        <end position="119"/>
    </location>
</feature>
<organism evidence="2 3">
    <name type="scientific">Mycena rosella</name>
    <name type="common">Pink bonnet</name>
    <name type="synonym">Agaricus rosellus</name>
    <dbReference type="NCBI Taxonomy" id="1033263"/>
    <lineage>
        <taxon>Eukaryota</taxon>
        <taxon>Fungi</taxon>
        <taxon>Dikarya</taxon>
        <taxon>Basidiomycota</taxon>
        <taxon>Agaricomycotina</taxon>
        <taxon>Agaricomycetes</taxon>
        <taxon>Agaricomycetidae</taxon>
        <taxon>Agaricales</taxon>
        <taxon>Marasmiineae</taxon>
        <taxon>Mycenaceae</taxon>
        <taxon>Mycena</taxon>
    </lineage>
</organism>
<feature type="compositionally biased region" description="Acidic residues" evidence="1">
    <location>
        <begin position="76"/>
        <end position="88"/>
    </location>
</feature>
<dbReference type="AlphaFoldDB" id="A0AAD7H438"/>
<evidence type="ECO:0000313" key="3">
    <source>
        <dbReference type="Proteomes" id="UP001221757"/>
    </source>
</evidence>
<feature type="compositionally biased region" description="Basic and acidic residues" evidence="1">
    <location>
        <begin position="59"/>
        <end position="70"/>
    </location>
</feature>
<protein>
    <submittedName>
        <fullName evidence="2">Uncharacterized protein</fullName>
    </submittedName>
</protein>
<reference evidence="2" key="1">
    <citation type="submission" date="2023-03" db="EMBL/GenBank/DDBJ databases">
        <title>Massive genome expansion in bonnet fungi (Mycena s.s.) driven by repeated elements and novel gene families across ecological guilds.</title>
        <authorList>
            <consortium name="Lawrence Berkeley National Laboratory"/>
            <person name="Harder C.B."/>
            <person name="Miyauchi S."/>
            <person name="Viragh M."/>
            <person name="Kuo A."/>
            <person name="Thoen E."/>
            <person name="Andreopoulos B."/>
            <person name="Lu D."/>
            <person name="Skrede I."/>
            <person name="Drula E."/>
            <person name="Henrissat B."/>
            <person name="Morin E."/>
            <person name="Kohler A."/>
            <person name="Barry K."/>
            <person name="LaButti K."/>
            <person name="Morin E."/>
            <person name="Salamov A."/>
            <person name="Lipzen A."/>
            <person name="Mereny Z."/>
            <person name="Hegedus B."/>
            <person name="Baldrian P."/>
            <person name="Stursova M."/>
            <person name="Weitz H."/>
            <person name="Taylor A."/>
            <person name="Grigoriev I.V."/>
            <person name="Nagy L.G."/>
            <person name="Martin F."/>
            <person name="Kauserud H."/>
        </authorList>
    </citation>
    <scope>NUCLEOTIDE SEQUENCE</scope>
    <source>
        <strain evidence="2">CBHHK067</strain>
    </source>
</reference>
<keyword evidence="3" id="KW-1185">Reference proteome</keyword>
<accession>A0AAD7H438</accession>
<name>A0AAD7H438_MYCRO</name>
<dbReference type="Proteomes" id="UP001221757">
    <property type="component" value="Unassembled WGS sequence"/>
</dbReference>
<comment type="caution">
    <text evidence="2">The sequence shown here is derived from an EMBL/GenBank/DDBJ whole genome shotgun (WGS) entry which is preliminary data.</text>
</comment>
<dbReference type="EMBL" id="JARKIE010000001">
    <property type="protein sequence ID" value="KAJ7710933.1"/>
    <property type="molecule type" value="Genomic_DNA"/>
</dbReference>
<evidence type="ECO:0000313" key="2">
    <source>
        <dbReference type="EMBL" id="KAJ7710933.1"/>
    </source>
</evidence>